<keyword evidence="4 7" id="KW-0547">Nucleotide-binding</keyword>
<feature type="compositionally biased region" description="Low complexity" evidence="8">
    <location>
        <begin position="745"/>
        <end position="800"/>
    </location>
</feature>
<feature type="region of interest" description="Disordered" evidence="8">
    <location>
        <begin position="352"/>
        <end position="399"/>
    </location>
</feature>
<dbReference type="GO" id="GO:0035556">
    <property type="term" value="P:intracellular signal transduction"/>
    <property type="evidence" value="ECO:0007669"/>
    <property type="project" value="TreeGrafter"/>
</dbReference>
<keyword evidence="5" id="KW-0418">Kinase</keyword>
<protein>
    <recommendedName>
        <fullName evidence="12">Non-specific serine/threonine protein kinase</fullName>
    </recommendedName>
</protein>
<dbReference type="GO" id="GO:0005737">
    <property type="term" value="C:cytoplasm"/>
    <property type="evidence" value="ECO:0007669"/>
    <property type="project" value="TreeGrafter"/>
</dbReference>
<feature type="region of interest" description="Disordered" evidence="8">
    <location>
        <begin position="416"/>
        <end position="444"/>
    </location>
</feature>
<dbReference type="FunFam" id="1.10.510.10:FF:000571">
    <property type="entry name" value="Maternal embryonic leucine zipper kinase"/>
    <property type="match status" value="1"/>
</dbReference>
<name>A0A7S1F063_NOCSC</name>
<keyword evidence="3" id="KW-0808">Transferase</keyword>
<reference evidence="11" key="1">
    <citation type="submission" date="2021-01" db="EMBL/GenBank/DDBJ databases">
        <authorList>
            <person name="Corre E."/>
            <person name="Pelletier E."/>
            <person name="Niang G."/>
            <person name="Scheremetjew M."/>
            <person name="Finn R."/>
            <person name="Kale V."/>
            <person name="Holt S."/>
            <person name="Cochrane G."/>
            <person name="Meng A."/>
            <person name="Brown T."/>
            <person name="Cohen L."/>
        </authorList>
    </citation>
    <scope>NUCLEOTIDE SEQUENCE</scope>
</reference>
<evidence type="ECO:0000256" key="3">
    <source>
        <dbReference type="ARBA" id="ARBA00022679"/>
    </source>
</evidence>
<keyword evidence="2" id="KW-0723">Serine/threonine-protein kinase</keyword>
<dbReference type="GO" id="GO:0004674">
    <property type="term" value="F:protein serine/threonine kinase activity"/>
    <property type="evidence" value="ECO:0007669"/>
    <property type="project" value="UniProtKB-KW"/>
</dbReference>
<dbReference type="CDD" id="cd14003">
    <property type="entry name" value="STKc_AMPK-like"/>
    <property type="match status" value="1"/>
</dbReference>
<feature type="region of interest" description="Disordered" evidence="8">
    <location>
        <begin position="594"/>
        <end position="815"/>
    </location>
</feature>
<organism evidence="11">
    <name type="scientific">Noctiluca scintillans</name>
    <name type="common">Sea sparkle</name>
    <name type="synonym">Red tide dinoflagellate</name>
    <dbReference type="NCBI Taxonomy" id="2966"/>
    <lineage>
        <taxon>Eukaryota</taxon>
        <taxon>Sar</taxon>
        <taxon>Alveolata</taxon>
        <taxon>Dinophyceae</taxon>
        <taxon>Noctilucales</taxon>
        <taxon>Noctilucaceae</taxon>
        <taxon>Noctiluca</taxon>
    </lineage>
</organism>
<dbReference type="InterPro" id="IPR015940">
    <property type="entry name" value="UBA"/>
</dbReference>
<accession>A0A7S1F063</accession>
<dbReference type="PROSITE" id="PS50011">
    <property type="entry name" value="PROTEIN_KINASE_DOM"/>
    <property type="match status" value="1"/>
</dbReference>
<evidence type="ECO:0000256" key="6">
    <source>
        <dbReference type="ARBA" id="ARBA00022840"/>
    </source>
</evidence>
<feature type="domain" description="Protein kinase" evidence="9">
    <location>
        <begin position="17"/>
        <end position="269"/>
    </location>
</feature>
<sequence>MPSESQVRPRAKSIGHYVLGKTIGEGTFGKVKLGTHILTGERAAVKVLEKERIVEVADVERVAREVHILKLIRHPHVVQLYEIIETRKQLYLIMEYASGGELFDYIVASGRVQEAEACRFFHQIIAGVEKVHAMNIVHRDLKPENLLLDEHRNIKIVDFGLSNVYRDGQLLKTACGSPCYAAPEMIAGHSYVPSLCDLWSCGVILFALVCGYLPFEDQNTATLYKKILAADYRPPRFISDSVKDLIAGLLTTEPTRRFTIPVVRSHPWCRQIPESSVKPHDLAPDQNGLEEDVLRELDAFGFPRDYAVRCLEVNKHNHVTTTYYLLAEKKRRMMARLDRLLPGDLRNLNVDGRDVEVHPEGPRPVGDVAEPPATESSVHQEHAEARHADETQAEPEVPEADPARVVAHYVPCAASPPAASPHAASPPATSPPATGTSSATASASLPATAPMQVAAPSPTASPLITSATPMQTFVGDPCVATANVDTCTVAVGRPAGYPQAPATWTSRDSNTSEVRQRSAAPDDNGKYPSSGTTLPRPSSPSPTHAHSPQQLPFQAISGTKPTETTTPRRRSPVSSGSYLNGGSPASILERLYGASGSTAPGTQSVASENGQALQSPGVVPASATTSNSYRRPTSAGTGSAATRIFGKDPPAKVGSMPTKRTSVAGATNPGASSSATRQGVARGAPTTPRDLMKPTESARRRTDLTVNTAPQSARARLGARPAVPITRPTGPPLSARERNSTRANSASPGAPMSARAPASPAPAASPSSPSPSLAPSTPARNGTANAGSAAANIAANASRAWQSWTPGRPTRLSPR</sequence>
<dbReference type="GO" id="GO:0005524">
    <property type="term" value="F:ATP binding"/>
    <property type="evidence" value="ECO:0007669"/>
    <property type="project" value="UniProtKB-UniRule"/>
</dbReference>
<proteinExistence type="predicted"/>
<keyword evidence="6 7" id="KW-0067">ATP-binding</keyword>
<evidence type="ECO:0000259" key="9">
    <source>
        <dbReference type="PROSITE" id="PS50011"/>
    </source>
</evidence>
<feature type="compositionally biased region" description="Polar residues" evidence="8">
    <location>
        <begin position="622"/>
        <end position="640"/>
    </location>
</feature>
<dbReference type="EMBL" id="HBFQ01015088">
    <property type="protein sequence ID" value="CAD8836130.1"/>
    <property type="molecule type" value="Transcribed_RNA"/>
</dbReference>
<dbReference type="SUPFAM" id="SSF56112">
    <property type="entry name" value="Protein kinase-like (PK-like)"/>
    <property type="match status" value="1"/>
</dbReference>
<feature type="compositionally biased region" description="Polar residues" evidence="8">
    <location>
        <begin position="502"/>
        <end position="513"/>
    </location>
</feature>
<feature type="binding site" evidence="7">
    <location>
        <position position="46"/>
    </location>
    <ligand>
        <name>ATP</name>
        <dbReference type="ChEBI" id="CHEBI:30616"/>
    </ligand>
</feature>
<evidence type="ECO:0008006" key="12">
    <source>
        <dbReference type="Google" id="ProtNLM"/>
    </source>
</evidence>
<dbReference type="Gene3D" id="1.10.510.10">
    <property type="entry name" value="Transferase(Phosphotransferase) domain 1"/>
    <property type="match status" value="1"/>
</dbReference>
<dbReference type="PANTHER" id="PTHR24346">
    <property type="entry name" value="MAP/MICROTUBULE AFFINITY-REGULATING KINASE"/>
    <property type="match status" value="1"/>
</dbReference>
<evidence type="ECO:0000256" key="1">
    <source>
        <dbReference type="ARBA" id="ARBA00011245"/>
    </source>
</evidence>
<dbReference type="PROSITE" id="PS00108">
    <property type="entry name" value="PROTEIN_KINASE_ST"/>
    <property type="match status" value="1"/>
</dbReference>
<feature type="compositionally biased region" description="Basic and acidic residues" evidence="8">
    <location>
        <begin position="378"/>
        <end position="390"/>
    </location>
</feature>
<dbReference type="InterPro" id="IPR000719">
    <property type="entry name" value="Prot_kinase_dom"/>
</dbReference>
<feature type="compositionally biased region" description="Basic and acidic residues" evidence="8">
    <location>
        <begin position="690"/>
        <end position="703"/>
    </location>
</feature>
<feature type="region of interest" description="Disordered" evidence="8">
    <location>
        <begin position="495"/>
        <end position="582"/>
    </location>
</feature>
<dbReference type="FunFam" id="3.30.200.20:FF:000003">
    <property type="entry name" value="Non-specific serine/threonine protein kinase"/>
    <property type="match status" value="1"/>
</dbReference>
<dbReference type="InterPro" id="IPR008271">
    <property type="entry name" value="Ser/Thr_kinase_AS"/>
</dbReference>
<evidence type="ECO:0000259" key="10">
    <source>
        <dbReference type="PROSITE" id="PS50030"/>
    </source>
</evidence>
<evidence type="ECO:0000256" key="8">
    <source>
        <dbReference type="SAM" id="MobiDB-lite"/>
    </source>
</evidence>
<dbReference type="SMART" id="SM00220">
    <property type="entry name" value="S_TKc"/>
    <property type="match status" value="1"/>
</dbReference>
<evidence type="ECO:0000313" key="11">
    <source>
        <dbReference type="EMBL" id="CAD8836130.1"/>
    </source>
</evidence>
<evidence type="ECO:0000256" key="2">
    <source>
        <dbReference type="ARBA" id="ARBA00022527"/>
    </source>
</evidence>
<feature type="compositionally biased region" description="Low complexity" evidence="8">
    <location>
        <begin position="528"/>
        <end position="548"/>
    </location>
</feature>
<feature type="compositionally biased region" description="Basic and acidic residues" evidence="8">
    <location>
        <begin position="352"/>
        <end position="361"/>
    </location>
</feature>
<evidence type="ECO:0000256" key="7">
    <source>
        <dbReference type="PROSITE-ProRule" id="PRU10141"/>
    </source>
</evidence>
<gene>
    <name evidence="11" type="ORF">NSCI0253_LOCUS10478</name>
</gene>
<dbReference type="PANTHER" id="PTHR24346:SF82">
    <property type="entry name" value="KP78A-RELATED"/>
    <property type="match status" value="1"/>
</dbReference>
<feature type="domain" description="UBA" evidence="10">
    <location>
        <begin position="288"/>
        <end position="328"/>
    </location>
</feature>
<evidence type="ECO:0000256" key="4">
    <source>
        <dbReference type="ARBA" id="ARBA00022741"/>
    </source>
</evidence>
<feature type="compositionally biased region" description="Polar residues" evidence="8">
    <location>
        <begin position="595"/>
        <end position="614"/>
    </location>
</feature>
<dbReference type="AlphaFoldDB" id="A0A7S1F063"/>
<evidence type="ECO:0000256" key="5">
    <source>
        <dbReference type="ARBA" id="ARBA00022777"/>
    </source>
</evidence>
<dbReference type="InterPro" id="IPR011009">
    <property type="entry name" value="Kinase-like_dom_sf"/>
</dbReference>
<feature type="compositionally biased region" description="Polar residues" evidence="8">
    <location>
        <begin position="658"/>
        <end position="677"/>
    </location>
</feature>
<comment type="subunit">
    <text evidence="1">Monomer.</text>
</comment>
<dbReference type="InterPro" id="IPR017441">
    <property type="entry name" value="Protein_kinase_ATP_BS"/>
</dbReference>
<dbReference type="CDD" id="cd14335">
    <property type="entry name" value="UBA_SnRK1_plant"/>
    <property type="match status" value="1"/>
</dbReference>
<dbReference type="Pfam" id="PF00069">
    <property type="entry name" value="Pkinase"/>
    <property type="match status" value="1"/>
</dbReference>
<dbReference type="PROSITE" id="PS00107">
    <property type="entry name" value="PROTEIN_KINASE_ATP"/>
    <property type="match status" value="1"/>
</dbReference>
<dbReference type="PROSITE" id="PS50030">
    <property type="entry name" value="UBA"/>
    <property type="match status" value="1"/>
</dbReference>